<evidence type="ECO:0000313" key="2">
    <source>
        <dbReference type="EMBL" id="GCE22746.1"/>
    </source>
</evidence>
<reference evidence="3" key="1">
    <citation type="submission" date="2018-12" db="EMBL/GenBank/DDBJ databases">
        <title>Tengunoibacter tsumagoiensis gen. nov., sp. nov., Dictyobacter kobayashii sp. nov., D. alpinus sp. nov., and D. joshuensis sp. nov. and description of Dictyobacteraceae fam. nov. within the order Ktedonobacterales isolated from Tengu-no-mugimeshi.</title>
        <authorList>
            <person name="Wang C.M."/>
            <person name="Zheng Y."/>
            <person name="Sakai Y."/>
            <person name="Toyoda A."/>
            <person name="Minakuchi Y."/>
            <person name="Abe K."/>
            <person name="Yokota A."/>
            <person name="Yabe S."/>
        </authorList>
    </citation>
    <scope>NUCLEOTIDE SEQUENCE [LARGE SCALE GENOMIC DNA]</scope>
    <source>
        <strain evidence="3">Uno11</strain>
    </source>
</reference>
<keyword evidence="1" id="KW-1133">Transmembrane helix</keyword>
<dbReference type="RefSeq" id="WP_126555965.1">
    <property type="nucleotide sequence ID" value="NZ_BIFS01000002.1"/>
</dbReference>
<proteinExistence type="predicted"/>
<feature type="transmembrane region" description="Helical" evidence="1">
    <location>
        <begin position="26"/>
        <end position="44"/>
    </location>
</feature>
<accession>A0A402AUC5</accession>
<dbReference type="AlphaFoldDB" id="A0A402AUC5"/>
<dbReference type="Proteomes" id="UP000287188">
    <property type="component" value="Unassembled WGS sequence"/>
</dbReference>
<dbReference type="EMBL" id="BIFS01000002">
    <property type="protein sequence ID" value="GCE22746.1"/>
    <property type="molecule type" value="Genomic_DNA"/>
</dbReference>
<keyword evidence="3" id="KW-1185">Reference proteome</keyword>
<dbReference type="OrthoDB" id="9948306at2"/>
<sequence length="160" mass="17799">MHQPQHKLKNVAHFCAHNNCAHLSHLYTLGLPLIFLLLAGIFLLKAAVQAHPKERRKSLKYSGLTFLLALLSLSQQWFWILPGLALYKLLPLVTGLLSKNVARNGSTSQAAPASRPASYSLKGSKTAEEGEAALHYQYLSSYYSYDEQPQALYPQAIPPR</sequence>
<feature type="transmembrane region" description="Helical" evidence="1">
    <location>
        <begin position="64"/>
        <end position="87"/>
    </location>
</feature>
<comment type="caution">
    <text evidence="2">The sequence shown here is derived from an EMBL/GenBank/DDBJ whole genome shotgun (WGS) entry which is preliminary data.</text>
</comment>
<keyword evidence="1" id="KW-0472">Membrane</keyword>
<evidence type="ECO:0000256" key="1">
    <source>
        <dbReference type="SAM" id="Phobius"/>
    </source>
</evidence>
<gene>
    <name evidence="2" type="ORF">KDK_65460</name>
</gene>
<evidence type="ECO:0000313" key="3">
    <source>
        <dbReference type="Proteomes" id="UP000287188"/>
    </source>
</evidence>
<keyword evidence="1" id="KW-0812">Transmembrane</keyword>
<organism evidence="2 3">
    <name type="scientific">Dictyobacter kobayashii</name>
    <dbReference type="NCBI Taxonomy" id="2014872"/>
    <lineage>
        <taxon>Bacteria</taxon>
        <taxon>Bacillati</taxon>
        <taxon>Chloroflexota</taxon>
        <taxon>Ktedonobacteria</taxon>
        <taxon>Ktedonobacterales</taxon>
        <taxon>Dictyobacteraceae</taxon>
        <taxon>Dictyobacter</taxon>
    </lineage>
</organism>
<name>A0A402AUC5_9CHLR</name>
<protein>
    <submittedName>
        <fullName evidence="2">Uncharacterized protein</fullName>
    </submittedName>
</protein>